<dbReference type="InterPro" id="IPR045676">
    <property type="entry name" value="DUF6194"/>
</dbReference>
<dbReference type="Proteomes" id="UP001334804">
    <property type="component" value="Chromosome"/>
</dbReference>
<evidence type="ECO:0000313" key="3">
    <source>
        <dbReference type="Proteomes" id="UP001334804"/>
    </source>
</evidence>
<organism evidence="2 3">
    <name type="scientific">Micromonospora peucetia</name>
    <dbReference type="NCBI Taxonomy" id="47871"/>
    <lineage>
        <taxon>Bacteria</taxon>
        <taxon>Bacillati</taxon>
        <taxon>Actinomycetota</taxon>
        <taxon>Actinomycetes</taxon>
        <taxon>Micromonosporales</taxon>
        <taxon>Micromonosporaceae</taxon>
        <taxon>Micromonospora</taxon>
    </lineage>
</organism>
<reference evidence="2 3" key="1">
    <citation type="submission" date="2022-10" db="EMBL/GenBank/DDBJ databases">
        <title>The complete genomes of actinobacterial strains from the NBC collection.</title>
        <authorList>
            <person name="Joergensen T.S."/>
            <person name="Alvarez Arevalo M."/>
            <person name="Sterndorff E.B."/>
            <person name="Faurdal D."/>
            <person name="Vuksanovic O."/>
            <person name="Mourched A.-S."/>
            <person name="Charusanti P."/>
            <person name="Shaw S."/>
            <person name="Blin K."/>
            <person name="Weber T."/>
        </authorList>
    </citation>
    <scope>NUCLEOTIDE SEQUENCE [LARGE SCALE GENOMIC DNA]</scope>
    <source>
        <strain evidence="2 3">NBC 01809</strain>
    </source>
</reference>
<dbReference type="RefSeq" id="WP_091630952.1">
    <property type="nucleotide sequence ID" value="NZ_CP109071.1"/>
</dbReference>
<accession>A0ABZ1EDI2</accession>
<dbReference type="Pfam" id="PF19694">
    <property type="entry name" value="DUF6194"/>
    <property type="match status" value="1"/>
</dbReference>
<evidence type="ECO:0000313" key="2">
    <source>
        <dbReference type="EMBL" id="WSA32037.1"/>
    </source>
</evidence>
<sequence>MDVEDMTRYVCETFDGVDTLEANGDTFFIYDPDRDLPADRQLPFATIVTGDHYDDASALSRPDAWRLNIGLTRSAYGALFPRRHGSDGDIDHTVTDTVLPHPVYARQHWVCVVNPGEATVDTVRRLLTEAYDFAARKHTNHRSRQAPS</sequence>
<protein>
    <submittedName>
        <fullName evidence="2">DUF6194 family protein</fullName>
    </submittedName>
</protein>
<dbReference type="SUPFAM" id="SSF142906">
    <property type="entry name" value="YjbR-like"/>
    <property type="match status" value="1"/>
</dbReference>
<proteinExistence type="predicted"/>
<dbReference type="EMBL" id="CP109071">
    <property type="protein sequence ID" value="WSA32037.1"/>
    <property type="molecule type" value="Genomic_DNA"/>
</dbReference>
<feature type="domain" description="DUF6194" evidence="1">
    <location>
        <begin position="1"/>
        <end position="142"/>
    </location>
</feature>
<dbReference type="InterPro" id="IPR038056">
    <property type="entry name" value="YjbR-like_sf"/>
</dbReference>
<name>A0ABZ1EDI2_9ACTN</name>
<gene>
    <name evidence="2" type="ORF">OIE14_28630</name>
</gene>
<keyword evidence="3" id="KW-1185">Reference proteome</keyword>
<evidence type="ECO:0000259" key="1">
    <source>
        <dbReference type="Pfam" id="PF19694"/>
    </source>
</evidence>